<dbReference type="InterPro" id="IPR011990">
    <property type="entry name" value="TPR-like_helical_dom_sf"/>
</dbReference>
<dbReference type="SUPFAM" id="SSF48452">
    <property type="entry name" value="TPR-like"/>
    <property type="match status" value="1"/>
</dbReference>
<dbReference type="AlphaFoldDB" id="A0A0P1NYP9"/>
<feature type="coiled-coil region" evidence="2">
    <location>
        <begin position="784"/>
        <end position="811"/>
    </location>
</feature>
<dbReference type="SUPFAM" id="SSF54001">
    <property type="entry name" value="Cysteine proteinases"/>
    <property type="match status" value="1"/>
</dbReference>
<keyword evidence="1" id="KW-0802">TPR repeat</keyword>
<dbReference type="SMART" id="SM00028">
    <property type="entry name" value="TPR"/>
    <property type="match status" value="2"/>
</dbReference>
<dbReference type="Gene3D" id="3.10.620.30">
    <property type="match status" value="1"/>
</dbReference>
<accession>A0A0P1M281</accession>
<proteinExistence type="predicted"/>
<feature type="repeat" description="TPR" evidence="1">
    <location>
        <begin position="691"/>
        <end position="724"/>
    </location>
</feature>
<evidence type="ECO:0000313" key="3">
    <source>
        <dbReference type="EMBL" id="CUS88575.1"/>
    </source>
</evidence>
<accession>A0A0P1LVJ9</accession>
<protein>
    <submittedName>
        <fullName evidence="4">TPR repeat-containing protein</fullName>
    </submittedName>
</protein>
<name>A0A0P1NYP9_9BACT</name>
<sequence>MSKTLSLGFFLILFYSLLFSQDVEKAVKRMTQPEVMVVIDEFVDGNFTGTRTIASSIENELLKEGFKVIDYHAFESIRAKELEQAEGDPEKAKEYENRFGAEIIVLGYASAEYGGESEFYDVKQHKYTGQVDIKIIYTDTGELIGSLTASDRKFGQDKRGAVNSLFRSLANKVAKDVVAKIKERAKEEEQIKKFEIAVYGISQDKAMQIESELQKFIPSIKALKYKFFDTNVLVFDALIVNEDQFRKELANYGKLKIIKFTPKRLTLSPPEKETEAKTTVGEVSLVITDFSILPIFPSQYNFYATNPIGKITVENSSKSEIRNVKVSVLIPEFMKMPSEIILPKVNPNSQETISVPVTLDIFSLLKLSENITSQAQAKISYIVGGKTQERSLTKPVSIFNRNAISWRIPESVCSFVTPNDEVVKEFARSVLGSVNLTNQELPRNIFNAMVIYNSVRTYGIKYVSDPWKVAGNEILDNVYFPRELLYYKTGDCDDHAILLASLLESIGIRTAFILTSDHIFMMFDTGIPYKNVHLVSLNQYDYIIYDGDVWLPIETTLITEPFATAWKTGAEQYYKLSGEGKVKTDPKSGISLVKSGNVYIIDTHMGWKYFPPVNVEGLAKPQTKPDISIVASTTQADISAFIETYKKTLGDVVKSLVNQGDEISMNKLAKIFVLFDKYDEAEKFISKFSSPVTYNSLGNIYFLKNEPQKALEFYKKSTDLDPNDGGVYLNTGLLLYLNDDPETARQFFELAISKFESPEKAYEVLGIEDILKELGEVAAEKKDISKKQISKEELKKLIQEASKTSAQQTKKGKEYKKEEIFEKGQNVFVFGGRRGADPTQLQTVKSLLYWKF</sequence>
<evidence type="ECO:0000313" key="4">
    <source>
        <dbReference type="EMBL" id="CUU02695.1"/>
    </source>
</evidence>
<dbReference type="Gene3D" id="1.25.40.10">
    <property type="entry name" value="Tetratricopeptide repeat domain"/>
    <property type="match status" value="1"/>
</dbReference>
<reference evidence="3 6" key="1">
    <citation type="submission" date="2015-11" db="EMBL/GenBank/DDBJ databases">
        <authorList>
            <person name="Varghese N."/>
        </authorList>
    </citation>
    <scope>NUCLEOTIDE SEQUENCE [LARGE SCALE GENOMIC DNA]</scope>
    <source>
        <strain evidence="3 6">JGI-8</strain>
    </source>
</reference>
<dbReference type="STRING" id="1633631.GCA_001442925_00575"/>
<dbReference type="Proteomes" id="UP000182200">
    <property type="component" value="Unassembled WGS sequence"/>
</dbReference>
<keyword evidence="6" id="KW-1185">Reference proteome</keyword>
<dbReference type="Pfam" id="PF00515">
    <property type="entry name" value="TPR_1"/>
    <property type="match status" value="1"/>
</dbReference>
<dbReference type="InterPro" id="IPR038765">
    <property type="entry name" value="Papain-like_cys_pep_sf"/>
</dbReference>
<keyword evidence="2" id="KW-0175">Coiled coil</keyword>
<evidence type="ECO:0000313" key="5">
    <source>
        <dbReference type="Proteomes" id="UP000182011"/>
    </source>
</evidence>
<dbReference type="Gene3D" id="3.40.50.10610">
    <property type="entry name" value="ABC-type transport auxiliary lipoprotein component"/>
    <property type="match status" value="1"/>
</dbReference>
<dbReference type="EMBL" id="FAOP01000003">
    <property type="protein sequence ID" value="CUU02695.1"/>
    <property type="molecule type" value="Genomic_DNA"/>
</dbReference>
<evidence type="ECO:0000256" key="2">
    <source>
        <dbReference type="SAM" id="Coils"/>
    </source>
</evidence>
<dbReference type="InterPro" id="IPR019734">
    <property type="entry name" value="TPR_rpt"/>
</dbReference>
<evidence type="ECO:0000256" key="1">
    <source>
        <dbReference type="PROSITE-ProRule" id="PRU00339"/>
    </source>
</evidence>
<reference evidence="4 5" key="2">
    <citation type="submission" date="2015-11" db="EMBL/GenBank/DDBJ databases">
        <authorList>
            <person name="Zhang Y."/>
            <person name="Guo Z."/>
        </authorList>
    </citation>
    <scope>NUCLEOTIDE SEQUENCE [LARGE SCALE GENOMIC DNA]</scope>
    <source>
        <strain evidence="4">JGI-4</strain>
    </source>
</reference>
<accession>A0A0P1P3L2</accession>
<accession>A0A0P1LTM3</accession>
<dbReference type="PROSITE" id="PS50005">
    <property type="entry name" value="TPR"/>
    <property type="match status" value="1"/>
</dbReference>
<accession>A0A0S4MUL8</accession>
<organism evidence="4 5">
    <name type="scientific">Candidatus Kryptonium thompsonii</name>
    <dbReference type="NCBI Taxonomy" id="1633631"/>
    <lineage>
        <taxon>Bacteria</taxon>
        <taxon>Pseudomonadati</taxon>
        <taxon>Candidatus Kryptoniota</taxon>
        <taxon>Candidatus Kryptonium</taxon>
    </lineage>
</organism>
<gene>
    <name evidence="4" type="ORF">JGI4_00575</name>
    <name evidence="3" type="ORF">JGI8_01224</name>
</gene>
<evidence type="ECO:0000313" key="6">
    <source>
        <dbReference type="Proteomes" id="UP000182200"/>
    </source>
</evidence>
<dbReference type="EMBL" id="CZVI01000015">
    <property type="protein sequence ID" value="CUS88575.1"/>
    <property type="molecule type" value="Genomic_DNA"/>
</dbReference>
<dbReference type="RefSeq" id="WP_047133443.1">
    <property type="nucleotide sequence ID" value="NZ_CZVI01000015.1"/>
</dbReference>
<dbReference type="Proteomes" id="UP000182011">
    <property type="component" value="Unassembled WGS sequence"/>
</dbReference>
<accession>A0A0P1NYP9</accession>